<keyword evidence="3" id="KW-1185">Reference proteome</keyword>
<dbReference type="RefSeq" id="WP_344909700.1">
    <property type="nucleotide sequence ID" value="NZ_BAAAYO010000008.1"/>
</dbReference>
<accession>A0ABV5W2M0</accession>
<evidence type="ECO:0000256" key="1">
    <source>
        <dbReference type="SAM" id="SignalP"/>
    </source>
</evidence>
<reference evidence="2 3" key="1">
    <citation type="submission" date="2024-09" db="EMBL/GenBank/DDBJ databases">
        <authorList>
            <person name="Sun Q."/>
            <person name="Mori K."/>
        </authorList>
    </citation>
    <scope>NUCLEOTIDE SEQUENCE [LARGE SCALE GENOMIC DNA]</scope>
    <source>
        <strain evidence="2 3">JCM 12520</strain>
    </source>
</reference>
<protein>
    <submittedName>
        <fullName evidence="2">Uncharacterized protein</fullName>
    </submittedName>
</protein>
<keyword evidence="1" id="KW-0732">Signal</keyword>
<dbReference type="Gene3D" id="2.60.120.260">
    <property type="entry name" value="Galactose-binding domain-like"/>
    <property type="match status" value="1"/>
</dbReference>
<name>A0ABV5W2M0_9BACL</name>
<gene>
    <name evidence="2" type="ORF">ACFFNY_24850</name>
</gene>
<evidence type="ECO:0000313" key="3">
    <source>
        <dbReference type="Proteomes" id="UP001589619"/>
    </source>
</evidence>
<evidence type="ECO:0000313" key="2">
    <source>
        <dbReference type="EMBL" id="MFB9754814.1"/>
    </source>
</evidence>
<comment type="caution">
    <text evidence="2">The sequence shown here is derived from an EMBL/GenBank/DDBJ whole genome shotgun (WGS) entry which is preliminary data.</text>
</comment>
<proteinExistence type="predicted"/>
<feature type="signal peptide" evidence="1">
    <location>
        <begin position="1"/>
        <end position="19"/>
    </location>
</feature>
<organism evidence="2 3">
    <name type="scientific">Paenibacillus hodogayensis</name>
    <dbReference type="NCBI Taxonomy" id="279208"/>
    <lineage>
        <taxon>Bacteria</taxon>
        <taxon>Bacillati</taxon>
        <taxon>Bacillota</taxon>
        <taxon>Bacilli</taxon>
        <taxon>Bacillales</taxon>
        <taxon>Paenibacillaceae</taxon>
        <taxon>Paenibacillus</taxon>
    </lineage>
</organism>
<dbReference type="SUPFAM" id="SSF48208">
    <property type="entry name" value="Six-hairpin glycosidases"/>
    <property type="match status" value="1"/>
</dbReference>
<feature type="chain" id="PRO_5045848046" evidence="1">
    <location>
        <begin position="20"/>
        <end position="1460"/>
    </location>
</feature>
<sequence>MKRWIAMLLTVLLMTPVWTGPSAQAEKHTEEENVTTSEEALYYYWTPSNFKTFGTWRLENQNLRGKTSSSVTANSPAIVEADLPQAGDYKLWVRDRDYATNAPGTRMFEVAVDGTTVNKTFGIHGQEGFRWTEVGTFTLAAGLHEFSLLDTLATYARSEGFLLTDNLNFVPPEDKNDLLAIVQPDDPLAELPSAEFPSWAEVDVTPLKTDSIENDSVKLVFHQGIGAEGSLVQNEIFIKDGAQWVQVKHKTEPLGFLMMAALRTELIGTKDQYSQLLQRVSLNGEAGSYITDDFFRSGVPVWFLPTDYAKVSGSEILLSFANTEADLKVTFKLDALSDDPLVTLNAEFPQEGAYSFLLFSGSGVNEADFETVTAPLLYVKKAVPERSVMYPESYLFTPMATLHFPQGGVKAQGREVTSGIAMDPSSVPQGYFFPDTAPFGLVLRDEEGLVRPQLVSPLFGSPSSLFAAQSEYEVSYRIVNRLGSWYDTFKHVTESLYNLQDLRTNPFHSINEAIYNATDLMMDDDYGGWDPVNRAHYNMEEKEMTTLANAMTALQRYLLTEDEAILDERAIPTLAFMLSRQNYHFKITTNKGGASYPTVLPSPLGGPVKNYTASVYGGLYEMTQGRMPFLMDTAIDLASQNANLGGVTDQAALYRYTGDTDYLAMVRELADQYLANHPNAGDNRETQYVNGFVFGEYIPMVMTFLAAYESTGEAKYLDAARDNANLLVTGLWTTGYHDGYDVSSYTIDPVATAERMQVVEQFVRWWHGSEQWRLGNPDGQAKPPQESGPPLVEETVPGWMLAKAGMGTEHWRTPGLGSIITMNNWAGTLVKLSAYTGDPFYEMMARNATVGRYGNYPGYYQDRMIVHQMRDNYPYVGPDYTQIYWHHIPSFISMLEDFLINSAWAKSEQHIAFPSLYQSGYAFLASNQFGHAPGTFYGEEDMWLWLDRGIIQPDSVNIDYVAARKDGKLGLALMNEDNAARTTVIALGDKVPGGASYSGTAAVYEADGTASTVAVTSGSFTLTIPAKGIRSVLLDIPGVRAPGYAKTDYSFANHPRGTVSEHTRGKGHVIQVSPDSYHAFVYVNDLNAATSKLTMQYTVNGQSHTIEKEGYPYEFLIKVDNPEEIFTYQLTATKADNTTEALGGGTLKAYGFEDSGIAIPKQGRFEPIESTVKSTGTATGEIRFVVPWESFPFPLTANLLNGLRVTGVLTHKTNASVLNLDSLIIRNEMRPNGDTTLAITPTSAVPLANYTDYNITLTIHPRPKLGYFEPLAMAVNSSGTGDGKNRFVVSNANFPFALTGNLLSGLRITGTLTHKTTSETLSLDSRIAGNEVRTNGTTVLVVHPTSTLPVANYSNYNIAITIHPLASPPQTEAAISAAAGPDAGGAYVGPVTVTLSVYGSSVTDTVYRMNGGAWTSYSQPLQLETVGVHLLEYRSVTYATYAEPIRLRTIRIESLASSPN</sequence>
<dbReference type="InterPro" id="IPR008928">
    <property type="entry name" value="6-hairpin_glycosidase_sf"/>
</dbReference>
<dbReference type="EMBL" id="JBHMAG010000016">
    <property type="protein sequence ID" value="MFB9754814.1"/>
    <property type="molecule type" value="Genomic_DNA"/>
</dbReference>
<dbReference type="Proteomes" id="UP001589619">
    <property type="component" value="Unassembled WGS sequence"/>
</dbReference>